<accession>A0A8S9KFS7</accession>
<proteinExistence type="predicted"/>
<evidence type="ECO:0000256" key="1">
    <source>
        <dbReference type="SAM" id="MobiDB-lite"/>
    </source>
</evidence>
<organism evidence="2">
    <name type="scientific">Brassica cretica</name>
    <name type="common">Mustard</name>
    <dbReference type="NCBI Taxonomy" id="69181"/>
    <lineage>
        <taxon>Eukaryota</taxon>
        <taxon>Viridiplantae</taxon>
        <taxon>Streptophyta</taxon>
        <taxon>Embryophyta</taxon>
        <taxon>Tracheophyta</taxon>
        <taxon>Spermatophyta</taxon>
        <taxon>Magnoliopsida</taxon>
        <taxon>eudicotyledons</taxon>
        <taxon>Gunneridae</taxon>
        <taxon>Pentapetalae</taxon>
        <taxon>rosids</taxon>
        <taxon>malvids</taxon>
        <taxon>Brassicales</taxon>
        <taxon>Brassicaceae</taxon>
        <taxon>Brassiceae</taxon>
        <taxon>Brassica</taxon>
    </lineage>
</organism>
<evidence type="ECO:0000313" key="2">
    <source>
        <dbReference type="EMBL" id="KAF2592326.1"/>
    </source>
</evidence>
<sequence>MPSSTRRKKENTLLFLDHACLECLIRQEKHTTSVDNRPTSSTDTCQQMSTDTTKPSTNTSHRSLIDTSQRTLVDTNPRVDMVSTLVLIHDENEDLHDQEGHMRNASVRGCMTRGL</sequence>
<protein>
    <submittedName>
        <fullName evidence="2">Uncharacterized protein</fullName>
    </submittedName>
</protein>
<comment type="caution">
    <text evidence="2">The sequence shown here is derived from an EMBL/GenBank/DDBJ whole genome shotgun (WGS) entry which is preliminary data.</text>
</comment>
<gene>
    <name evidence="2" type="ORF">F2Q70_00043122</name>
</gene>
<dbReference type="AlphaFoldDB" id="A0A8S9KFS7"/>
<dbReference type="EMBL" id="QGKY02000164">
    <property type="protein sequence ID" value="KAF2592326.1"/>
    <property type="molecule type" value="Genomic_DNA"/>
</dbReference>
<name>A0A8S9KFS7_BRACR</name>
<feature type="region of interest" description="Disordered" evidence="1">
    <location>
        <begin position="30"/>
        <end position="63"/>
    </location>
</feature>
<reference evidence="2" key="1">
    <citation type="submission" date="2019-12" db="EMBL/GenBank/DDBJ databases">
        <title>Genome sequencing and annotation of Brassica cretica.</title>
        <authorList>
            <person name="Studholme D.J."/>
            <person name="Sarris P.F."/>
        </authorList>
    </citation>
    <scope>NUCLEOTIDE SEQUENCE</scope>
    <source>
        <strain evidence="2">PFS-102/07</strain>
        <tissue evidence="2">Leaf</tissue>
    </source>
</reference>
<feature type="compositionally biased region" description="Polar residues" evidence="1">
    <location>
        <begin position="33"/>
        <end position="63"/>
    </location>
</feature>